<name>A0A9D3UTN1_9ROSI</name>
<dbReference type="EMBL" id="JAIQCV010000010">
    <property type="protein sequence ID" value="KAH1057056.1"/>
    <property type="molecule type" value="Genomic_DNA"/>
</dbReference>
<dbReference type="OrthoDB" id="10422657at2759"/>
<comment type="caution">
    <text evidence="2">The sequence shown here is derived from an EMBL/GenBank/DDBJ whole genome shotgun (WGS) entry which is preliminary data.</text>
</comment>
<protein>
    <submittedName>
        <fullName evidence="2">Uncharacterized protein</fullName>
    </submittedName>
</protein>
<keyword evidence="3" id="KW-1185">Reference proteome</keyword>
<dbReference type="Proteomes" id="UP000828251">
    <property type="component" value="Unassembled WGS sequence"/>
</dbReference>
<proteinExistence type="predicted"/>
<accession>A0A9D3UTN1</accession>
<gene>
    <name evidence="2" type="ORF">J1N35_035121</name>
</gene>
<organism evidence="2 3">
    <name type="scientific">Gossypium stocksii</name>
    <dbReference type="NCBI Taxonomy" id="47602"/>
    <lineage>
        <taxon>Eukaryota</taxon>
        <taxon>Viridiplantae</taxon>
        <taxon>Streptophyta</taxon>
        <taxon>Embryophyta</taxon>
        <taxon>Tracheophyta</taxon>
        <taxon>Spermatophyta</taxon>
        <taxon>Magnoliopsida</taxon>
        <taxon>eudicotyledons</taxon>
        <taxon>Gunneridae</taxon>
        <taxon>Pentapetalae</taxon>
        <taxon>rosids</taxon>
        <taxon>malvids</taxon>
        <taxon>Malvales</taxon>
        <taxon>Malvaceae</taxon>
        <taxon>Malvoideae</taxon>
        <taxon>Gossypium</taxon>
    </lineage>
</organism>
<feature type="region of interest" description="Disordered" evidence="1">
    <location>
        <begin position="33"/>
        <end position="63"/>
    </location>
</feature>
<sequence>MNVVHGPIVSVVELNPKILNPKRHTTVTFKENLDSNSNFNSQSERFLESGNSLTDSKGRNSRCDRTLSKTICGRGGCFKVSGNSRIPFPKTMTSIARFIGSQVVLEAYRTE</sequence>
<dbReference type="AlphaFoldDB" id="A0A9D3UTN1"/>
<feature type="compositionally biased region" description="Polar residues" evidence="1">
    <location>
        <begin position="33"/>
        <end position="55"/>
    </location>
</feature>
<evidence type="ECO:0000313" key="2">
    <source>
        <dbReference type="EMBL" id="KAH1057056.1"/>
    </source>
</evidence>
<reference evidence="2 3" key="1">
    <citation type="journal article" date="2021" name="Plant Biotechnol. J.">
        <title>Multi-omics assisted identification of the key and species-specific regulatory components of drought-tolerant mechanisms in Gossypium stocksii.</title>
        <authorList>
            <person name="Yu D."/>
            <person name="Ke L."/>
            <person name="Zhang D."/>
            <person name="Wu Y."/>
            <person name="Sun Y."/>
            <person name="Mei J."/>
            <person name="Sun J."/>
            <person name="Sun Y."/>
        </authorList>
    </citation>
    <scope>NUCLEOTIDE SEQUENCE [LARGE SCALE GENOMIC DNA]</scope>
    <source>
        <strain evidence="3">cv. E1</strain>
        <tissue evidence="2">Leaf</tissue>
    </source>
</reference>
<evidence type="ECO:0000256" key="1">
    <source>
        <dbReference type="SAM" id="MobiDB-lite"/>
    </source>
</evidence>
<evidence type="ECO:0000313" key="3">
    <source>
        <dbReference type="Proteomes" id="UP000828251"/>
    </source>
</evidence>